<dbReference type="GO" id="GO:0003677">
    <property type="term" value="F:DNA binding"/>
    <property type="evidence" value="ECO:0007669"/>
    <property type="project" value="InterPro"/>
</dbReference>
<dbReference type="Pfam" id="PF01381">
    <property type="entry name" value="HTH_3"/>
    <property type="match status" value="1"/>
</dbReference>
<dbReference type="SUPFAM" id="SSF47413">
    <property type="entry name" value="lambda repressor-like DNA-binding domains"/>
    <property type="match status" value="1"/>
</dbReference>
<dbReference type="InterPro" id="IPR010982">
    <property type="entry name" value="Lambda_DNA-bd_dom_sf"/>
</dbReference>
<dbReference type="PROSITE" id="PS50943">
    <property type="entry name" value="HTH_CROC1"/>
    <property type="match status" value="1"/>
</dbReference>
<dbReference type="SMART" id="SM00530">
    <property type="entry name" value="HTH_XRE"/>
    <property type="match status" value="1"/>
</dbReference>
<evidence type="ECO:0000259" key="1">
    <source>
        <dbReference type="PROSITE" id="PS50943"/>
    </source>
</evidence>
<dbReference type="InterPro" id="IPR001387">
    <property type="entry name" value="Cro/C1-type_HTH"/>
</dbReference>
<evidence type="ECO:0000313" key="2">
    <source>
        <dbReference type="EMBL" id="MBY5959787.1"/>
    </source>
</evidence>
<dbReference type="AlphaFoldDB" id="A0A953L8G1"/>
<protein>
    <submittedName>
        <fullName evidence="2">Helix-turn-helix transcriptional regulator</fullName>
    </submittedName>
</protein>
<gene>
    <name evidence="2" type="ORF">KUV50_16655</name>
</gene>
<dbReference type="RefSeq" id="WP_222581325.1">
    <property type="nucleotide sequence ID" value="NZ_JAHVHU010000018.1"/>
</dbReference>
<sequence length="105" mass="12166">MGYKKNAFLEELRKEITAEDRIFTTNYYDLVIRINELLDRKEWTQKDFAEKLGKRPSEISKWLNGGHNLTLKSIAKMEAVLGEKLIVVPQHKNSMNTVLKTAVES</sequence>
<dbReference type="Gene3D" id="1.10.260.40">
    <property type="entry name" value="lambda repressor-like DNA-binding domains"/>
    <property type="match status" value="1"/>
</dbReference>
<proteinExistence type="predicted"/>
<dbReference type="EMBL" id="JAHVHU010000018">
    <property type="protein sequence ID" value="MBY5959787.1"/>
    <property type="molecule type" value="Genomic_DNA"/>
</dbReference>
<dbReference type="CDD" id="cd00093">
    <property type="entry name" value="HTH_XRE"/>
    <property type="match status" value="1"/>
</dbReference>
<comment type="caution">
    <text evidence="2">The sequence shown here is derived from an EMBL/GenBank/DDBJ whole genome shotgun (WGS) entry which is preliminary data.</text>
</comment>
<feature type="domain" description="HTH cro/C1-type" evidence="1">
    <location>
        <begin position="34"/>
        <end position="88"/>
    </location>
</feature>
<reference evidence="2" key="1">
    <citation type="submission" date="2021-06" db="EMBL/GenBank/DDBJ databases">
        <title>44 bacteria genomes isolated from Dapeng, Shenzhen.</title>
        <authorList>
            <person name="Zheng W."/>
            <person name="Yu S."/>
            <person name="Huang Y."/>
        </authorList>
    </citation>
    <scope>NUCLEOTIDE SEQUENCE</scope>
    <source>
        <strain evidence="2">DP5N28-2</strain>
    </source>
</reference>
<organism evidence="2 3">
    <name type="scientific">Membranihabitans marinus</name>
    <dbReference type="NCBI Taxonomy" id="1227546"/>
    <lineage>
        <taxon>Bacteria</taxon>
        <taxon>Pseudomonadati</taxon>
        <taxon>Bacteroidota</taxon>
        <taxon>Saprospiria</taxon>
        <taxon>Saprospirales</taxon>
        <taxon>Saprospiraceae</taxon>
        <taxon>Membranihabitans</taxon>
    </lineage>
</organism>
<keyword evidence="3" id="KW-1185">Reference proteome</keyword>
<name>A0A953L8G1_9BACT</name>
<evidence type="ECO:0000313" key="3">
    <source>
        <dbReference type="Proteomes" id="UP000753961"/>
    </source>
</evidence>
<dbReference type="Proteomes" id="UP000753961">
    <property type="component" value="Unassembled WGS sequence"/>
</dbReference>
<accession>A0A953L8G1</accession>